<feature type="transmembrane region" description="Helical" evidence="1">
    <location>
        <begin position="68"/>
        <end position="98"/>
    </location>
</feature>
<dbReference type="InterPro" id="IPR052937">
    <property type="entry name" value="Inner_membrane_protein"/>
</dbReference>
<dbReference type="PATRIC" id="fig|35623.3.peg.1375"/>
<proteinExistence type="predicted"/>
<protein>
    <recommendedName>
        <fullName evidence="2">Inner membrane component domain-containing protein</fullName>
    </recommendedName>
</protein>
<reference evidence="4" key="1">
    <citation type="submission" date="2014-05" db="EMBL/GenBank/DDBJ databases">
        <authorList>
            <person name="Kube M."/>
        </authorList>
    </citation>
    <scope>NUCLEOTIDE SEQUENCE [LARGE SCALE GENOMIC DNA]</scope>
</reference>
<keyword evidence="1" id="KW-0812">Transmembrane</keyword>
<sequence length="118" mass="13505">MKFLGNLIWLVFGGLITALGWFILGLLLCITIIGIPLGRQFFKFSKVMLWPMGKEVETNFDKHPVLNILWLIFFGWEMAIGHLFLGVLFCITIIGIPFGMQWFKLMRLALLPFGATIK</sequence>
<dbReference type="KEGG" id="aoc:Aocu_13750"/>
<dbReference type="STRING" id="35623.Aocu_13750"/>
<evidence type="ECO:0000259" key="2">
    <source>
        <dbReference type="Pfam" id="PF03733"/>
    </source>
</evidence>
<accession>A0A061AC89</accession>
<dbReference type="PANTHER" id="PTHR42903:SF1">
    <property type="entry name" value="INNER MEMBRANE PROTEIN YCCF"/>
    <property type="match status" value="1"/>
</dbReference>
<feature type="transmembrane region" description="Helical" evidence="1">
    <location>
        <begin position="7"/>
        <end position="35"/>
    </location>
</feature>
<organism evidence="3 4">
    <name type="scientific">Acholeplasma oculi</name>
    <dbReference type="NCBI Taxonomy" id="35623"/>
    <lineage>
        <taxon>Bacteria</taxon>
        <taxon>Bacillati</taxon>
        <taxon>Mycoplasmatota</taxon>
        <taxon>Mollicutes</taxon>
        <taxon>Acholeplasmatales</taxon>
        <taxon>Acholeplasmataceae</taxon>
        <taxon>Acholeplasma</taxon>
    </lineage>
</organism>
<dbReference type="Proteomes" id="UP000032434">
    <property type="component" value="Chromosome 1"/>
</dbReference>
<dbReference type="RefSeq" id="WP_045749862.1">
    <property type="nucleotide sequence ID" value="NZ_FUZK01000001.1"/>
</dbReference>
<dbReference type="InterPro" id="IPR005185">
    <property type="entry name" value="YccF"/>
</dbReference>
<dbReference type="EMBL" id="LK028559">
    <property type="protein sequence ID" value="CDR31448.1"/>
    <property type="molecule type" value="Genomic_DNA"/>
</dbReference>
<dbReference type="NCBIfam" id="NF008740">
    <property type="entry name" value="PRK11770.1-2"/>
    <property type="match status" value="1"/>
</dbReference>
<keyword evidence="4" id="KW-1185">Reference proteome</keyword>
<evidence type="ECO:0000313" key="4">
    <source>
        <dbReference type="Proteomes" id="UP000032434"/>
    </source>
</evidence>
<dbReference type="InterPro" id="IPR031308">
    <property type="entry name" value="UCP028777"/>
</dbReference>
<keyword evidence="1" id="KW-0472">Membrane</keyword>
<dbReference type="InParanoid" id="A0A061AC89"/>
<name>A0A061AC89_9MOLU</name>
<dbReference type="PIRSF" id="PIRSF028777">
    <property type="entry name" value="UCP028777"/>
    <property type="match status" value="1"/>
</dbReference>
<evidence type="ECO:0000256" key="1">
    <source>
        <dbReference type="SAM" id="Phobius"/>
    </source>
</evidence>
<dbReference type="GO" id="GO:0005886">
    <property type="term" value="C:plasma membrane"/>
    <property type="evidence" value="ECO:0007669"/>
    <property type="project" value="TreeGrafter"/>
</dbReference>
<feature type="domain" description="Inner membrane component" evidence="2">
    <location>
        <begin position="65"/>
        <end position="114"/>
    </location>
</feature>
<dbReference type="OrthoDB" id="9790567at2"/>
<evidence type="ECO:0000313" key="3">
    <source>
        <dbReference type="EMBL" id="CDR31448.1"/>
    </source>
</evidence>
<keyword evidence="1" id="KW-1133">Transmembrane helix</keyword>
<gene>
    <name evidence="3" type="ORF">Aocu_13750</name>
</gene>
<dbReference type="HOGENOM" id="CLU_120384_1_0_14"/>
<feature type="domain" description="Inner membrane component" evidence="2">
    <location>
        <begin position="4"/>
        <end position="54"/>
    </location>
</feature>
<dbReference type="PANTHER" id="PTHR42903">
    <property type="entry name" value="INNER MEMBRANE PROTEIN YCCF"/>
    <property type="match status" value="1"/>
</dbReference>
<dbReference type="AlphaFoldDB" id="A0A061AC89"/>
<dbReference type="Pfam" id="PF03733">
    <property type="entry name" value="YccF"/>
    <property type="match status" value="2"/>
</dbReference>